<dbReference type="InterPro" id="IPR029044">
    <property type="entry name" value="Nucleotide-diphossugar_trans"/>
</dbReference>
<gene>
    <name evidence="2" type="ORF">Prevot485_2190</name>
</gene>
<reference evidence="2" key="1">
    <citation type="journal article" date="2020" name="J. ISSAAS">
        <title>Lactobacilli and other gastrointestinal microbiota of Peromyscus leucopus, reservoir host for agents of Lyme disease and other zoonoses in North America.</title>
        <authorList>
            <person name="Milovic A."/>
            <person name="Bassam K."/>
            <person name="Shao H."/>
            <person name="Chatzistamou I."/>
            <person name="Tufts D.M."/>
            <person name="Diuk-Wasser M."/>
            <person name="Barbour A.G."/>
        </authorList>
    </citation>
    <scope>NUCLEOTIDE SEQUENCE</scope>
    <source>
        <strain evidence="2">LL70</strain>
    </source>
</reference>
<dbReference type="AlphaFoldDB" id="A0A6G8F1F1"/>
<keyword evidence="1" id="KW-0812">Transmembrane</keyword>
<keyword evidence="1" id="KW-0472">Membrane</keyword>
<evidence type="ECO:0000256" key="1">
    <source>
        <dbReference type="SAM" id="Phobius"/>
    </source>
</evidence>
<keyword evidence="1" id="KW-1133">Transmembrane helix</keyword>
<dbReference type="SUPFAM" id="SSF53448">
    <property type="entry name" value="Nucleotide-diphospho-sugar transferases"/>
    <property type="match status" value="1"/>
</dbReference>
<feature type="transmembrane region" description="Helical" evidence="1">
    <location>
        <begin position="302"/>
        <end position="321"/>
    </location>
</feature>
<proteinExistence type="predicted"/>
<organism evidence="2">
    <name type="scientific">uncultured Prevotella sp</name>
    <dbReference type="NCBI Taxonomy" id="159272"/>
    <lineage>
        <taxon>Bacteria</taxon>
        <taxon>Pseudomonadati</taxon>
        <taxon>Bacteroidota</taxon>
        <taxon>Bacteroidia</taxon>
        <taxon>Bacteroidales</taxon>
        <taxon>Prevotellaceae</taxon>
        <taxon>Prevotella</taxon>
        <taxon>environmental samples</taxon>
    </lineage>
</organism>
<accession>A0A6G8F1F1</accession>
<protein>
    <recommendedName>
        <fullName evidence="3">Glycosyltransferase 2-like domain-containing protein</fullName>
    </recommendedName>
</protein>
<dbReference type="EMBL" id="MN990733">
    <property type="protein sequence ID" value="QIM10120.1"/>
    <property type="molecule type" value="Genomic_DNA"/>
</dbReference>
<evidence type="ECO:0008006" key="3">
    <source>
        <dbReference type="Google" id="ProtNLM"/>
    </source>
</evidence>
<dbReference type="Gene3D" id="3.90.550.10">
    <property type="entry name" value="Spore Coat Polysaccharide Biosynthesis Protein SpsA, Chain A"/>
    <property type="match status" value="1"/>
</dbReference>
<evidence type="ECO:0000313" key="2">
    <source>
        <dbReference type="EMBL" id="QIM10120.1"/>
    </source>
</evidence>
<sequence length="329" mass="38759">MEEVIQEYAPVVIPTLCRFEHFKRCIESLSNCTGAERTVVYVGLDYPAKESHWDGYNKIKDYLESCGNLGFKELIVIRREKNYGCGQNGNYATLRNMIFEKYDRYISTEDDNEFSPCFLDYMNKGLEMFKDDDKVFSIDGYHYTEKINKYPYGYYIYYGVCAWGIGFWKNKYEQYLDFYEKNPPRDIILSRNVFKIIKANKRLLLSLLIMNRKRVSWGDCKQGIYCLLTNRINIFPIISKVRNFGVDGSGATCADIDDTYSKVAMDKSADFIYDDSELVFAKEREVRRALNSSSKTITFKEYLKLCFNLICFVLLLFIDFFDKKRKYPK</sequence>
<name>A0A6G8F1F1_9BACT</name>